<reference evidence="3" key="1">
    <citation type="submission" date="2022-03" db="EMBL/GenBank/DDBJ databases">
        <authorList>
            <person name="Martin C."/>
        </authorList>
    </citation>
    <scope>NUCLEOTIDE SEQUENCE</scope>
</reference>
<keyword evidence="1" id="KW-0175">Coiled coil</keyword>
<organism evidence="3 4">
    <name type="scientific">Owenia fusiformis</name>
    <name type="common">Polychaete worm</name>
    <dbReference type="NCBI Taxonomy" id="6347"/>
    <lineage>
        <taxon>Eukaryota</taxon>
        <taxon>Metazoa</taxon>
        <taxon>Spiralia</taxon>
        <taxon>Lophotrochozoa</taxon>
        <taxon>Annelida</taxon>
        <taxon>Polychaeta</taxon>
        <taxon>Sedentaria</taxon>
        <taxon>Canalipalpata</taxon>
        <taxon>Sabellida</taxon>
        <taxon>Oweniida</taxon>
        <taxon>Oweniidae</taxon>
        <taxon>Owenia</taxon>
    </lineage>
</organism>
<protein>
    <submittedName>
        <fullName evidence="3">Uncharacterized protein</fullName>
    </submittedName>
</protein>
<proteinExistence type="predicted"/>
<feature type="compositionally biased region" description="Polar residues" evidence="2">
    <location>
        <begin position="1"/>
        <end position="11"/>
    </location>
</feature>
<dbReference type="Proteomes" id="UP000749559">
    <property type="component" value="Unassembled WGS sequence"/>
</dbReference>
<comment type="caution">
    <text evidence="3">The sequence shown here is derived from an EMBL/GenBank/DDBJ whole genome shotgun (WGS) entry which is preliminary data.</text>
</comment>
<gene>
    <name evidence="3" type="ORF">OFUS_LOCUS3644</name>
</gene>
<feature type="compositionally biased region" description="Pro residues" evidence="2">
    <location>
        <begin position="12"/>
        <end position="22"/>
    </location>
</feature>
<evidence type="ECO:0000313" key="3">
    <source>
        <dbReference type="EMBL" id="CAH1776470.1"/>
    </source>
</evidence>
<feature type="coiled-coil region" evidence="1">
    <location>
        <begin position="217"/>
        <end position="265"/>
    </location>
</feature>
<evidence type="ECO:0000313" key="4">
    <source>
        <dbReference type="Proteomes" id="UP000749559"/>
    </source>
</evidence>
<feature type="region of interest" description="Disordered" evidence="2">
    <location>
        <begin position="1"/>
        <end position="23"/>
    </location>
</feature>
<name>A0A8J1TEJ8_OWEFU</name>
<keyword evidence="4" id="KW-1185">Reference proteome</keyword>
<accession>A0A8J1TEJ8</accession>
<evidence type="ECO:0000256" key="1">
    <source>
        <dbReference type="SAM" id="Coils"/>
    </source>
</evidence>
<evidence type="ECO:0000256" key="2">
    <source>
        <dbReference type="SAM" id="MobiDB-lite"/>
    </source>
</evidence>
<sequence length="360" mass="40503">MTSVICCSNQTMPPPEPPPPIDPSIKVSDIDDDCSNESSLYETDADGPIATQTNDDIIAQINDACNGLTKKDFISKILSILDTDDIISTRDALHDYARLNKPNEIPQGSLIRRSNRNKNKRLAEDIYTLHMFIENAGNFSDVKKLLKPVKSTPYSKTRNRIQFEERNNDQSQSNPQNDIILAYLLELKVNLASETNEIKKDLTKAISTRDTSLKKDLDTKTNELNRVKDECQKVRSELKIANQLINDQQNEMKTLKESIKDLKSTVIRNIQHIHTKLDKMSNINKQQNELARCNNEASAASPMLTSVWASPSCVSTTHALNNRKLPQSPAFNPIACVQPTLLLLQAEKIVCHLALLQRKT</sequence>
<dbReference type="OrthoDB" id="6183977at2759"/>
<dbReference type="EMBL" id="CAIIXF020000002">
    <property type="protein sequence ID" value="CAH1776470.1"/>
    <property type="molecule type" value="Genomic_DNA"/>
</dbReference>
<dbReference type="AlphaFoldDB" id="A0A8J1TEJ8"/>